<name>M2RRG9_CERS8</name>
<evidence type="ECO:0008006" key="4">
    <source>
        <dbReference type="Google" id="ProtNLM"/>
    </source>
</evidence>
<sequence>MLQKIMDNDQCLTLLQPRDRESLAAKLLQIGKSLLKAGSREAERSPQKIRDSVKWLQRAFSIIEPLENVANTTEGELKRSILRSLARAYYLSSSEVPENLARAEATLQELLASVDAADQTTAEFQQLRWMRVAVLKRRKATSSALLDAFRSIVDHMPVTEGNITDILQELRTLGQDQVLVTTVHQHCLQRVLSTKDESSVSSVERLLLSLIFHCSKDETHTRAMHDIQMGFELVDKAEFDLSKVAVTACLTLIWQFGDRQYNAKRWSEAADWFLVGTHSVFNVLSSTANPKCFRKGALCYIQLRDYARASATARRCSGKEAATHYILLLIAVHQGLEDEAISAVQDMVNAADFNPKMLLLATQLANEYEMKPLLLSVLEALLRTLRSNETPQTNVEAVTLVRCIIRLVLKLMAEPAASRTGLIATLIRHYQTAIDLVANLIAQQSAAMVTKDISWLWRTAYNTAVQGCSEWEDSEESVSTLFDTARQLLEYHRESSLTDVDDAEVHNQIINASFAAVAGRVFAIRRKFAAESADHPQALRELLEEISVCKKRIRKVGDSTTSLSDDDVLRTQSLLHVLRVFEAEMLCHLKDWNRLLSVIEELVRSDALAVNTFEAIADILWVEKDCPVEVLFTALEAILHASLDRTCLSIGKFSRWLRAICTILLSRNTAADRAKAIGYAEQAVTVLEEHTAEAGPEETYPVDERVWLLGTSYNTGIECLHASLLDEAKRWFEAATTVCRFVPDGGTRAAKISDTYTHLLARYTTSHGEGTLRS</sequence>
<dbReference type="EMBL" id="KB445791">
    <property type="protein sequence ID" value="EMD41466.1"/>
    <property type="molecule type" value="Genomic_DNA"/>
</dbReference>
<organism evidence="2 3">
    <name type="scientific">Ceriporiopsis subvermispora (strain B)</name>
    <name type="common">White-rot fungus</name>
    <name type="synonym">Gelatoporia subvermispora</name>
    <dbReference type="NCBI Taxonomy" id="914234"/>
    <lineage>
        <taxon>Eukaryota</taxon>
        <taxon>Fungi</taxon>
        <taxon>Dikarya</taxon>
        <taxon>Basidiomycota</taxon>
        <taxon>Agaricomycotina</taxon>
        <taxon>Agaricomycetes</taxon>
        <taxon>Polyporales</taxon>
        <taxon>Gelatoporiaceae</taxon>
        <taxon>Gelatoporia</taxon>
    </lineage>
</organism>
<dbReference type="STRING" id="914234.M2RRG9"/>
<dbReference type="Pfam" id="PF08631">
    <property type="entry name" value="SPO22"/>
    <property type="match status" value="1"/>
</dbReference>
<protein>
    <recommendedName>
        <fullName evidence="4">Protein ZIP4 homolog</fullName>
    </recommendedName>
</protein>
<gene>
    <name evidence="2" type="ORF">CERSUDRAFT_128264</name>
</gene>
<dbReference type="GO" id="GO:0090173">
    <property type="term" value="P:regulation of synaptonemal complex assembly"/>
    <property type="evidence" value="ECO:0007669"/>
    <property type="project" value="InterPro"/>
</dbReference>
<dbReference type="GO" id="GO:0051321">
    <property type="term" value="P:meiotic cell cycle"/>
    <property type="evidence" value="ECO:0007669"/>
    <property type="project" value="UniProtKB-KW"/>
</dbReference>
<keyword evidence="1" id="KW-0469">Meiosis</keyword>
<keyword evidence="3" id="KW-1185">Reference proteome</keyword>
<dbReference type="HOGENOM" id="CLU_006898_0_0_1"/>
<reference evidence="2 3" key="1">
    <citation type="journal article" date="2012" name="Proc. Natl. Acad. Sci. U.S.A.">
        <title>Comparative genomics of Ceriporiopsis subvermispora and Phanerochaete chrysosporium provide insight into selective ligninolysis.</title>
        <authorList>
            <person name="Fernandez-Fueyo E."/>
            <person name="Ruiz-Duenas F.J."/>
            <person name="Ferreira P."/>
            <person name="Floudas D."/>
            <person name="Hibbett D.S."/>
            <person name="Canessa P."/>
            <person name="Larrondo L.F."/>
            <person name="James T.Y."/>
            <person name="Seelenfreund D."/>
            <person name="Lobos S."/>
            <person name="Polanco R."/>
            <person name="Tello M."/>
            <person name="Honda Y."/>
            <person name="Watanabe T."/>
            <person name="Watanabe T."/>
            <person name="Ryu J.S."/>
            <person name="Kubicek C.P."/>
            <person name="Schmoll M."/>
            <person name="Gaskell J."/>
            <person name="Hammel K.E."/>
            <person name="St John F.J."/>
            <person name="Vanden Wymelenberg A."/>
            <person name="Sabat G."/>
            <person name="Splinter BonDurant S."/>
            <person name="Syed K."/>
            <person name="Yadav J.S."/>
            <person name="Doddapaneni H."/>
            <person name="Subramanian V."/>
            <person name="Lavin J.L."/>
            <person name="Oguiza J.A."/>
            <person name="Perez G."/>
            <person name="Pisabarro A.G."/>
            <person name="Ramirez L."/>
            <person name="Santoyo F."/>
            <person name="Master E."/>
            <person name="Coutinho P.M."/>
            <person name="Henrissat B."/>
            <person name="Lombard V."/>
            <person name="Magnuson J.K."/>
            <person name="Kuees U."/>
            <person name="Hori C."/>
            <person name="Igarashi K."/>
            <person name="Samejima M."/>
            <person name="Held B.W."/>
            <person name="Barry K.W."/>
            <person name="LaButti K.M."/>
            <person name="Lapidus A."/>
            <person name="Lindquist E.A."/>
            <person name="Lucas S.M."/>
            <person name="Riley R."/>
            <person name="Salamov A.A."/>
            <person name="Hoffmeister D."/>
            <person name="Schwenk D."/>
            <person name="Hadar Y."/>
            <person name="Yarden O."/>
            <person name="de Vries R.P."/>
            <person name="Wiebenga A."/>
            <person name="Stenlid J."/>
            <person name="Eastwood D."/>
            <person name="Grigoriev I.V."/>
            <person name="Berka R.M."/>
            <person name="Blanchette R.A."/>
            <person name="Kersten P."/>
            <person name="Martinez A.T."/>
            <person name="Vicuna R."/>
            <person name="Cullen D."/>
        </authorList>
    </citation>
    <scope>NUCLEOTIDE SEQUENCE [LARGE SCALE GENOMIC DNA]</scope>
    <source>
        <strain evidence="2 3">B</strain>
    </source>
</reference>
<dbReference type="OrthoDB" id="65716at2759"/>
<dbReference type="PANTHER" id="PTHR40375">
    <property type="entry name" value="SPORULATION-SPECIFIC PROTEIN 22"/>
    <property type="match status" value="1"/>
</dbReference>
<dbReference type="Proteomes" id="UP000016930">
    <property type="component" value="Unassembled WGS sequence"/>
</dbReference>
<evidence type="ECO:0000256" key="1">
    <source>
        <dbReference type="ARBA" id="ARBA00023254"/>
    </source>
</evidence>
<accession>M2RRG9</accession>
<dbReference type="AlphaFoldDB" id="M2RRG9"/>
<dbReference type="PANTHER" id="PTHR40375:SF2">
    <property type="entry name" value="SPORULATION-SPECIFIC PROTEIN 22"/>
    <property type="match status" value="1"/>
</dbReference>
<dbReference type="InterPro" id="IPR039057">
    <property type="entry name" value="Spo22/ZIP4"/>
</dbReference>
<evidence type="ECO:0000313" key="2">
    <source>
        <dbReference type="EMBL" id="EMD41466.1"/>
    </source>
</evidence>
<evidence type="ECO:0000313" key="3">
    <source>
        <dbReference type="Proteomes" id="UP000016930"/>
    </source>
</evidence>
<proteinExistence type="predicted"/>
<dbReference type="InterPro" id="IPR013940">
    <property type="entry name" value="Spo22/ZIP4/TEX11"/>
</dbReference>